<feature type="chain" id="PRO_5041397618" evidence="1">
    <location>
        <begin position="24"/>
        <end position="94"/>
    </location>
</feature>
<protein>
    <submittedName>
        <fullName evidence="2">Uncharacterized protein</fullName>
    </submittedName>
</protein>
<gene>
    <name evidence="2" type="ORF">B0T14DRAFT_517713</name>
</gene>
<reference evidence="2" key="1">
    <citation type="submission" date="2023-06" db="EMBL/GenBank/DDBJ databases">
        <title>Genome-scale phylogeny and comparative genomics of the fungal order Sordariales.</title>
        <authorList>
            <consortium name="Lawrence Berkeley National Laboratory"/>
            <person name="Hensen N."/>
            <person name="Bonometti L."/>
            <person name="Westerberg I."/>
            <person name="Brannstrom I.O."/>
            <person name="Guillou S."/>
            <person name="Cros-Aarteil S."/>
            <person name="Calhoun S."/>
            <person name="Haridas S."/>
            <person name="Kuo A."/>
            <person name="Mondo S."/>
            <person name="Pangilinan J."/>
            <person name="Riley R."/>
            <person name="Labutti K."/>
            <person name="Andreopoulos B."/>
            <person name="Lipzen A."/>
            <person name="Chen C."/>
            <person name="Yanf M."/>
            <person name="Daum C."/>
            <person name="Ng V."/>
            <person name="Clum A."/>
            <person name="Steindorff A."/>
            <person name="Ohm R."/>
            <person name="Martin F."/>
            <person name="Silar P."/>
            <person name="Natvig D."/>
            <person name="Lalanne C."/>
            <person name="Gautier V."/>
            <person name="Ament-Velasquez S.L."/>
            <person name="Kruys A."/>
            <person name="Hutchinson M.I."/>
            <person name="Powell A.J."/>
            <person name="Barry K."/>
            <person name="Miller A.N."/>
            <person name="Grigoriev I.V."/>
            <person name="Debuchy R."/>
            <person name="Gladieux P."/>
            <person name="Thoren M.H."/>
            <person name="Johannesson H."/>
        </authorList>
    </citation>
    <scope>NUCLEOTIDE SEQUENCE</scope>
    <source>
        <strain evidence="2">CBS 606.72</strain>
    </source>
</reference>
<dbReference type="AlphaFoldDB" id="A0AA40C4N9"/>
<dbReference type="EMBL" id="JAULSU010000003">
    <property type="protein sequence ID" value="KAK0624233.1"/>
    <property type="molecule type" value="Genomic_DNA"/>
</dbReference>
<keyword evidence="3" id="KW-1185">Reference proteome</keyword>
<evidence type="ECO:0000313" key="3">
    <source>
        <dbReference type="Proteomes" id="UP001175000"/>
    </source>
</evidence>
<dbReference type="Proteomes" id="UP001175000">
    <property type="component" value="Unassembled WGS sequence"/>
</dbReference>
<proteinExistence type="predicted"/>
<evidence type="ECO:0000313" key="2">
    <source>
        <dbReference type="EMBL" id="KAK0624233.1"/>
    </source>
</evidence>
<sequence length="94" mass="10132">MSAMDATFFALALALALARAAKAQGIILGDAITTITNGRLSAHDLARRHQAERRQATIATFTIEAPPPSQRTFAAQYEPCCMRLFSLDGRILVG</sequence>
<feature type="signal peptide" evidence="1">
    <location>
        <begin position="1"/>
        <end position="23"/>
    </location>
</feature>
<accession>A0AA40C4N9</accession>
<name>A0AA40C4N9_9PEZI</name>
<evidence type="ECO:0000256" key="1">
    <source>
        <dbReference type="SAM" id="SignalP"/>
    </source>
</evidence>
<keyword evidence="1" id="KW-0732">Signal</keyword>
<organism evidence="2 3">
    <name type="scientific">Immersiella caudata</name>
    <dbReference type="NCBI Taxonomy" id="314043"/>
    <lineage>
        <taxon>Eukaryota</taxon>
        <taxon>Fungi</taxon>
        <taxon>Dikarya</taxon>
        <taxon>Ascomycota</taxon>
        <taxon>Pezizomycotina</taxon>
        <taxon>Sordariomycetes</taxon>
        <taxon>Sordariomycetidae</taxon>
        <taxon>Sordariales</taxon>
        <taxon>Lasiosphaeriaceae</taxon>
        <taxon>Immersiella</taxon>
    </lineage>
</organism>
<comment type="caution">
    <text evidence="2">The sequence shown here is derived from an EMBL/GenBank/DDBJ whole genome shotgun (WGS) entry which is preliminary data.</text>
</comment>